<comment type="caution">
    <text evidence="3">The sequence shown here is derived from an EMBL/GenBank/DDBJ whole genome shotgun (WGS) entry which is preliminary data.</text>
</comment>
<name>A0A7K3WCX7_9ACTN</name>
<accession>A0A7K3WCX7</accession>
<dbReference type="PANTHER" id="PTHR35377:SF5">
    <property type="entry name" value="ANTITOXIN VAPB46"/>
    <property type="match status" value="1"/>
</dbReference>
<comment type="function">
    <text evidence="2">Antitoxin component of a type II toxin-antitoxin (TA) system.</text>
</comment>
<evidence type="ECO:0000256" key="1">
    <source>
        <dbReference type="ARBA" id="ARBA00009981"/>
    </source>
</evidence>
<comment type="similarity">
    <text evidence="1 2">Belongs to the phD/YefM antitoxin family.</text>
</comment>
<gene>
    <name evidence="3" type="ORF">G1H19_09260</name>
</gene>
<dbReference type="InterPro" id="IPR051416">
    <property type="entry name" value="phD-YefM_TA_antitoxins"/>
</dbReference>
<dbReference type="NCBIfam" id="TIGR01552">
    <property type="entry name" value="phd_fam"/>
    <property type="match status" value="1"/>
</dbReference>
<dbReference type="SUPFAM" id="SSF143120">
    <property type="entry name" value="YefM-like"/>
    <property type="match status" value="1"/>
</dbReference>
<dbReference type="Pfam" id="PF02604">
    <property type="entry name" value="PhdYeFM_antitox"/>
    <property type="match status" value="1"/>
</dbReference>
<evidence type="ECO:0000256" key="2">
    <source>
        <dbReference type="RuleBase" id="RU362080"/>
    </source>
</evidence>
<dbReference type="Proteomes" id="UP000470470">
    <property type="component" value="Unassembled WGS sequence"/>
</dbReference>
<dbReference type="InterPro" id="IPR036165">
    <property type="entry name" value="YefM-like_sf"/>
</dbReference>
<reference evidence="3 4" key="1">
    <citation type="submission" date="2020-02" db="EMBL/GenBank/DDBJ databases">
        <title>The whole genome sequence of CPCC 205119.</title>
        <authorList>
            <person name="Jiang Z."/>
        </authorList>
    </citation>
    <scope>NUCLEOTIDE SEQUENCE [LARGE SCALE GENOMIC DNA]</scope>
    <source>
        <strain evidence="3 4">CPCC 205119</strain>
    </source>
</reference>
<evidence type="ECO:0000313" key="3">
    <source>
        <dbReference type="EMBL" id="NEL54186.1"/>
    </source>
</evidence>
<keyword evidence="4" id="KW-1185">Reference proteome</keyword>
<dbReference type="AlphaFoldDB" id="A0A7K3WCX7"/>
<dbReference type="PANTHER" id="PTHR35377">
    <property type="entry name" value="ANTITOXIN VAPB49-RELATED-RELATED"/>
    <property type="match status" value="1"/>
</dbReference>
<dbReference type="GO" id="GO:0097351">
    <property type="term" value="F:toxin sequestering activity"/>
    <property type="evidence" value="ECO:0007669"/>
    <property type="project" value="TreeGrafter"/>
</dbReference>
<proteinExistence type="inferred from homology"/>
<dbReference type="EMBL" id="JAAGWK010000010">
    <property type="protein sequence ID" value="NEL54186.1"/>
    <property type="molecule type" value="Genomic_DNA"/>
</dbReference>
<organism evidence="3 4">
    <name type="scientific">Goekera deserti</name>
    <dbReference type="NCBI Taxonomy" id="2497753"/>
    <lineage>
        <taxon>Bacteria</taxon>
        <taxon>Bacillati</taxon>
        <taxon>Actinomycetota</taxon>
        <taxon>Actinomycetes</taxon>
        <taxon>Geodermatophilales</taxon>
        <taxon>Geodermatophilaceae</taxon>
        <taxon>Goekera</taxon>
    </lineage>
</organism>
<protein>
    <recommendedName>
        <fullName evidence="2">Antitoxin</fullName>
    </recommendedName>
</protein>
<dbReference type="RefSeq" id="WP_152729994.1">
    <property type="nucleotide sequence ID" value="NZ_JAABOZ010000004.1"/>
</dbReference>
<sequence length="91" mass="9889">MESISHREMRNNSSEVLRRVAAGESFVITNNGEPAALLSPPRPPLSRFDEMVATGEIIPAAHELDVAALPEPMDLEGPSTAELIAELRGRR</sequence>
<dbReference type="Gene3D" id="3.40.1620.10">
    <property type="entry name" value="YefM-like domain"/>
    <property type="match status" value="1"/>
</dbReference>
<dbReference type="InterPro" id="IPR006442">
    <property type="entry name" value="Antitoxin_Phd/YefM"/>
</dbReference>
<evidence type="ECO:0000313" key="4">
    <source>
        <dbReference type="Proteomes" id="UP000470470"/>
    </source>
</evidence>